<reference evidence="11" key="1">
    <citation type="submission" date="2021-12" db="EMBL/GenBank/DDBJ databases">
        <authorList>
            <person name="King R."/>
        </authorList>
    </citation>
    <scope>NUCLEOTIDE SEQUENCE</scope>
</reference>
<evidence type="ECO:0000256" key="1">
    <source>
        <dbReference type="ARBA" id="ARBA00004651"/>
    </source>
</evidence>
<organism evidence="11 12">
    <name type="scientific">Chilo suppressalis</name>
    <name type="common">Asiatic rice borer moth</name>
    <dbReference type="NCBI Taxonomy" id="168631"/>
    <lineage>
        <taxon>Eukaryota</taxon>
        <taxon>Metazoa</taxon>
        <taxon>Ecdysozoa</taxon>
        <taxon>Arthropoda</taxon>
        <taxon>Hexapoda</taxon>
        <taxon>Insecta</taxon>
        <taxon>Pterygota</taxon>
        <taxon>Neoptera</taxon>
        <taxon>Endopterygota</taxon>
        <taxon>Lepidoptera</taxon>
        <taxon>Glossata</taxon>
        <taxon>Ditrysia</taxon>
        <taxon>Pyraloidea</taxon>
        <taxon>Crambidae</taxon>
        <taxon>Crambinae</taxon>
        <taxon>Chilo</taxon>
    </lineage>
</organism>
<evidence type="ECO:0000256" key="6">
    <source>
        <dbReference type="ARBA" id="ARBA00022989"/>
    </source>
</evidence>
<dbReference type="Proteomes" id="UP001153292">
    <property type="component" value="Chromosome 9"/>
</dbReference>
<evidence type="ECO:0000313" key="12">
    <source>
        <dbReference type="Proteomes" id="UP001153292"/>
    </source>
</evidence>
<name>A0ABN8LCM6_CHISP</name>
<evidence type="ECO:0000256" key="10">
    <source>
        <dbReference type="SAM" id="Phobius"/>
    </source>
</evidence>
<keyword evidence="8" id="KW-0675">Receptor</keyword>
<dbReference type="EMBL" id="OU963902">
    <property type="protein sequence ID" value="CAH2991968.1"/>
    <property type="molecule type" value="Genomic_DNA"/>
</dbReference>
<evidence type="ECO:0000313" key="11">
    <source>
        <dbReference type="EMBL" id="CAH2991968.1"/>
    </source>
</evidence>
<protein>
    <recommendedName>
        <fullName evidence="13">Odorant receptor</fullName>
    </recommendedName>
</protein>
<proteinExistence type="predicted"/>
<evidence type="ECO:0000256" key="3">
    <source>
        <dbReference type="ARBA" id="ARBA00022606"/>
    </source>
</evidence>
<keyword evidence="6 10" id="KW-1133">Transmembrane helix</keyword>
<dbReference type="PANTHER" id="PTHR21137">
    <property type="entry name" value="ODORANT RECEPTOR"/>
    <property type="match status" value="1"/>
</dbReference>
<keyword evidence="9" id="KW-0807">Transducer</keyword>
<sequence>MTLSTFLGVEDDFATLASGCTYLGACLIQLLIFYWYSNEVTVESAKVSYGVFASDWPLISNKYQREVALLGVATAKTLVFEAGPFNEMTLSTFLGIIRASYSFYTLLNKTN</sequence>
<keyword evidence="5" id="KW-0552">Olfaction</keyword>
<evidence type="ECO:0008006" key="13">
    <source>
        <dbReference type="Google" id="ProtNLM"/>
    </source>
</evidence>
<evidence type="ECO:0000256" key="8">
    <source>
        <dbReference type="ARBA" id="ARBA00023170"/>
    </source>
</evidence>
<feature type="transmembrane region" description="Helical" evidence="10">
    <location>
        <begin position="13"/>
        <end position="36"/>
    </location>
</feature>
<evidence type="ECO:0000256" key="2">
    <source>
        <dbReference type="ARBA" id="ARBA00022475"/>
    </source>
</evidence>
<dbReference type="Pfam" id="PF02949">
    <property type="entry name" value="7tm_6"/>
    <property type="match status" value="1"/>
</dbReference>
<keyword evidence="7 10" id="KW-0472">Membrane</keyword>
<evidence type="ECO:0000256" key="9">
    <source>
        <dbReference type="ARBA" id="ARBA00023224"/>
    </source>
</evidence>
<comment type="subcellular location">
    <subcellularLocation>
        <location evidence="1">Cell membrane</location>
        <topology evidence="1">Multi-pass membrane protein</topology>
    </subcellularLocation>
</comment>
<accession>A0ABN8LCM6</accession>
<keyword evidence="2" id="KW-1003">Cell membrane</keyword>
<dbReference type="PANTHER" id="PTHR21137:SF35">
    <property type="entry name" value="ODORANT RECEPTOR 19A-RELATED"/>
    <property type="match status" value="1"/>
</dbReference>
<dbReference type="InterPro" id="IPR004117">
    <property type="entry name" value="7tm6_olfct_rcpt"/>
</dbReference>
<keyword evidence="3" id="KW-0716">Sensory transduction</keyword>
<evidence type="ECO:0000256" key="4">
    <source>
        <dbReference type="ARBA" id="ARBA00022692"/>
    </source>
</evidence>
<keyword evidence="4 10" id="KW-0812">Transmembrane</keyword>
<evidence type="ECO:0000256" key="5">
    <source>
        <dbReference type="ARBA" id="ARBA00022725"/>
    </source>
</evidence>
<keyword evidence="12" id="KW-1185">Reference proteome</keyword>
<gene>
    <name evidence="11" type="ORF">CHILSU_LOCUS10987</name>
</gene>
<evidence type="ECO:0000256" key="7">
    <source>
        <dbReference type="ARBA" id="ARBA00023136"/>
    </source>
</evidence>